<sequence>MTLTFGEQKLSIPFKQTGRASPARCIAVWTNAYQWRVLGDDRMTSLKLAVIGLSVLALAAPGAALAQRTADPARADRSATSTKDPAPAATGRTSRTATTRGQPSSDRPPAAERAEMPVPRLDDPRIRQGGRTLPGDMYEPRPANPSALPGDMYDGPSPGKRPD</sequence>
<feature type="region of interest" description="Disordered" evidence="1">
    <location>
        <begin position="63"/>
        <end position="163"/>
    </location>
</feature>
<name>A0A1T5FBT7_9SPHN</name>
<feature type="compositionally biased region" description="Low complexity" evidence="1">
    <location>
        <begin position="85"/>
        <end position="101"/>
    </location>
</feature>
<accession>A0A1T5FBT7</accession>
<dbReference type="EMBL" id="FUYP01000032">
    <property type="protein sequence ID" value="SKB93614.1"/>
    <property type="molecule type" value="Genomic_DNA"/>
</dbReference>
<evidence type="ECO:0000313" key="3">
    <source>
        <dbReference type="Proteomes" id="UP000190044"/>
    </source>
</evidence>
<organism evidence="2 3">
    <name type="scientific">Sphingopyxis flava</name>
    <dbReference type="NCBI Taxonomy" id="1507287"/>
    <lineage>
        <taxon>Bacteria</taxon>
        <taxon>Pseudomonadati</taxon>
        <taxon>Pseudomonadota</taxon>
        <taxon>Alphaproteobacteria</taxon>
        <taxon>Sphingomonadales</taxon>
        <taxon>Sphingomonadaceae</taxon>
        <taxon>Sphingopyxis</taxon>
    </lineage>
</organism>
<evidence type="ECO:0000256" key="1">
    <source>
        <dbReference type="SAM" id="MobiDB-lite"/>
    </source>
</evidence>
<feature type="compositionally biased region" description="Basic and acidic residues" evidence="1">
    <location>
        <begin position="109"/>
        <end position="126"/>
    </location>
</feature>
<reference evidence="3" key="1">
    <citation type="submission" date="2017-02" db="EMBL/GenBank/DDBJ databases">
        <authorList>
            <person name="Varghese N."/>
            <person name="Submissions S."/>
        </authorList>
    </citation>
    <scope>NUCLEOTIDE SEQUENCE [LARGE SCALE GENOMIC DNA]</scope>
    <source>
        <strain evidence="3">R11H</strain>
    </source>
</reference>
<keyword evidence="3" id="KW-1185">Reference proteome</keyword>
<evidence type="ECO:0000313" key="2">
    <source>
        <dbReference type="EMBL" id="SKB93614.1"/>
    </source>
</evidence>
<gene>
    <name evidence="2" type="ORF">SAMN06295937_10328</name>
</gene>
<protein>
    <submittedName>
        <fullName evidence="2">Uncharacterized protein</fullName>
    </submittedName>
</protein>
<proteinExistence type="predicted"/>
<dbReference type="Proteomes" id="UP000190044">
    <property type="component" value="Unassembled WGS sequence"/>
</dbReference>
<dbReference type="AlphaFoldDB" id="A0A1T5FBT7"/>